<keyword evidence="12" id="KW-1185">Reference proteome</keyword>
<keyword evidence="5" id="KW-0418">Kinase</keyword>
<keyword evidence="4" id="KW-0547">Nucleotide-binding</keyword>
<dbReference type="Pfam" id="PF00069">
    <property type="entry name" value="Pkinase"/>
    <property type="match status" value="1"/>
</dbReference>
<dbReference type="AlphaFoldDB" id="A0A0N1I436"/>
<evidence type="ECO:0000313" key="11">
    <source>
        <dbReference type="EMBL" id="KPI85001.1"/>
    </source>
</evidence>
<dbReference type="EMBL" id="LJSK01000215">
    <property type="protein sequence ID" value="KPI85001.1"/>
    <property type="molecule type" value="Genomic_DNA"/>
</dbReference>
<evidence type="ECO:0000313" key="12">
    <source>
        <dbReference type="Proteomes" id="UP000038009"/>
    </source>
</evidence>
<comment type="catalytic activity">
    <reaction evidence="8">
        <text>L-seryl-[protein] + ATP = O-phospho-L-seryl-[protein] + ADP + H(+)</text>
        <dbReference type="Rhea" id="RHEA:17989"/>
        <dbReference type="Rhea" id="RHEA-COMP:9863"/>
        <dbReference type="Rhea" id="RHEA-COMP:11604"/>
        <dbReference type="ChEBI" id="CHEBI:15378"/>
        <dbReference type="ChEBI" id="CHEBI:29999"/>
        <dbReference type="ChEBI" id="CHEBI:30616"/>
        <dbReference type="ChEBI" id="CHEBI:83421"/>
        <dbReference type="ChEBI" id="CHEBI:456216"/>
        <dbReference type="EC" id="2.7.11.1"/>
    </reaction>
</comment>
<feature type="region of interest" description="Disordered" evidence="9">
    <location>
        <begin position="63"/>
        <end position="106"/>
    </location>
</feature>
<evidence type="ECO:0000256" key="8">
    <source>
        <dbReference type="ARBA" id="ARBA00048679"/>
    </source>
</evidence>
<protein>
    <recommendedName>
        <fullName evidence="10">Protein kinase domain-containing protein</fullName>
    </recommendedName>
</protein>
<keyword evidence="2" id="KW-0723">Serine/threonine-protein kinase</keyword>
<proteinExistence type="inferred from homology"/>
<keyword evidence="6" id="KW-0067">ATP-binding</keyword>
<dbReference type="GO" id="GO:0005524">
    <property type="term" value="F:ATP binding"/>
    <property type="evidence" value="ECO:0007669"/>
    <property type="project" value="UniProtKB-KW"/>
</dbReference>
<dbReference type="Proteomes" id="UP000038009">
    <property type="component" value="Unassembled WGS sequence"/>
</dbReference>
<name>A0A0N1I436_LEPSE</name>
<dbReference type="PANTHER" id="PTHR48012">
    <property type="entry name" value="STERILE20-LIKE KINASE, ISOFORM B-RELATED"/>
    <property type="match status" value="1"/>
</dbReference>
<dbReference type="GO" id="GO:0004674">
    <property type="term" value="F:protein serine/threonine kinase activity"/>
    <property type="evidence" value="ECO:0007669"/>
    <property type="project" value="UniProtKB-KW"/>
</dbReference>
<dbReference type="PANTHER" id="PTHR48012:SF10">
    <property type="entry name" value="FI20177P1"/>
    <property type="match status" value="1"/>
</dbReference>
<evidence type="ECO:0000259" key="10">
    <source>
        <dbReference type="PROSITE" id="PS50011"/>
    </source>
</evidence>
<dbReference type="SUPFAM" id="SSF56112">
    <property type="entry name" value="Protein kinase-like (PK-like)"/>
    <property type="match status" value="1"/>
</dbReference>
<keyword evidence="3" id="KW-0808">Transferase</keyword>
<sequence length="587" mass="64858">MLSLAVSPKISHPPDAPPKVLKIDPVADAVLQECRKRTLTVGCVVHRRLGEMMCAIEAAQGSQNTQQCWDNGDGDDPNPSSEREEEHLDFQLHGSTDETGSDGELSLFIPTVDTGAESSTSQSERDVVPAQNAFEYSVEHAMCNWGSNGIGFRTFVSTATTEKIEKTEYFFPCPFGRWECGTFLGKRVFIEANNTYLGRGAMAVVLGGNIVVTEVVKGEERCLARVPVAIKGIVFDARNKAVRDVLELALRFRRDVNHPGIAHVFHAGFYYPSISSLAESEKSLIYSHLTLVRSTVGSVADVLKRTGPFPMPEIQRCMAEMLATLQFIHECRWVHNDIKSHNILLFDYTSVFSNYKYQLTDFAGLMAAQTVEEVMRDVRDGLHEQLTKTPVGGTAAFMSPESCLGLGMLTSNDIWSLGITAYHMATEALPWKPLERQFPSMILNGYRCKFSLDTIFGKHPGEWKRNTVASPAFASVNAFHAASEIEKEHSGGNRLGGSSGASSGSMGSNICREKYADFGPILEEFDQSTLSMDFQDFVRQCLIENPLARPTAKQLREHPFVKGTQVGSGAENALTPLRNHFTHTEKR</sequence>
<evidence type="ECO:0000256" key="9">
    <source>
        <dbReference type="SAM" id="MobiDB-lite"/>
    </source>
</evidence>
<dbReference type="Gene3D" id="1.10.510.10">
    <property type="entry name" value="Transferase(Phosphotransferase) domain 1"/>
    <property type="match status" value="1"/>
</dbReference>
<gene>
    <name evidence="11" type="ORF">ABL78_5936</name>
</gene>
<accession>A0A0N1I436</accession>
<evidence type="ECO:0000256" key="4">
    <source>
        <dbReference type="ARBA" id="ARBA00022741"/>
    </source>
</evidence>
<dbReference type="OMA" id="NGHWECG"/>
<feature type="compositionally biased region" description="Basic and acidic residues" evidence="9">
    <location>
        <begin position="81"/>
        <end position="90"/>
    </location>
</feature>
<dbReference type="InterPro" id="IPR050629">
    <property type="entry name" value="STE20/SPS1-PAK"/>
</dbReference>
<evidence type="ECO:0000256" key="2">
    <source>
        <dbReference type="ARBA" id="ARBA00022527"/>
    </source>
</evidence>
<comment type="similarity">
    <text evidence="1">Belongs to the protein kinase superfamily. STE Ser/Thr protein kinase family. STE20 subfamily.</text>
</comment>
<evidence type="ECO:0000256" key="7">
    <source>
        <dbReference type="ARBA" id="ARBA00047899"/>
    </source>
</evidence>
<dbReference type="SMART" id="SM00220">
    <property type="entry name" value="S_TKc"/>
    <property type="match status" value="1"/>
</dbReference>
<dbReference type="InterPro" id="IPR011009">
    <property type="entry name" value="Kinase-like_dom_sf"/>
</dbReference>
<organism evidence="11 12">
    <name type="scientific">Leptomonas seymouri</name>
    <dbReference type="NCBI Taxonomy" id="5684"/>
    <lineage>
        <taxon>Eukaryota</taxon>
        <taxon>Discoba</taxon>
        <taxon>Euglenozoa</taxon>
        <taxon>Kinetoplastea</taxon>
        <taxon>Metakinetoplastina</taxon>
        <taxon>Trypanosomatida</taxon>
        <taxon>Trypanosomatidae</taxon>
        <taxon>Leishmaniinae</taxon>
        <taxon>Leptomonas</taxon>
    </lineage>
</organism>
<dbReference type="PROSITE" id="PS50011">
    <property type="entry name" value="PROTEIN_KINASE_DOM"/>
    <property type="match status" value="1"/>
</dbReference>
<dbReference type="OrthoDB" id="10252354at2759"/>
<dbReference type="InterPro" id="IPR000719">
    <property type="entry name" value="Prot_kinase_dom"/>
</dbReference>
<dbReference type="GO" id="GO:0005737">
    <property type="term" value="C:cytoplasm"/>
    <property type="evidence" value="ECO:0007669"/>
    <property type="project" value="TreeGrafter"/>
</dbReference>
<reference evidence="11 12" key="1">
    <citation type="journal article" date="2015" name="PLoS Pathog.">
        <title>Leptomonas seymouri: Adaptations to the Dixenous Life Cycle Analyzed by Genome Sequencing, Transcriptome Profiling and Co-infection with Leishmania donovani.</title>
        <authorList>
            <person name="Kraeva N."/>
            <person name="Butenko A."/>
            <person name="Hlavacova J."/>
            <person name="Kostygov A."/>
            <person name="Myskova J."/>
            <person name="Grybchuk D."/>
            <person name="Lestinova T."/>
            <person name="Votypka J."/>
            <person name="Volf P."/>
            <person name="Opperdoes F."/>
            <person name="Flegontov P."/>
            <person name="Lukes J."/>
            <person name="Yurchenko V."/>
        </authorList>
    </citation>
    <scope>NUCLEOTIDE SEQUENCE [LARGE SCALE GENOMIC DNA]</scope>
    <source>
        <strain evidence="11 12">ATCC 30220</strain>
    </source>
</reference>
<dbReference type="VEuPathDB" id="TriTrypDB:Lsey_0215_0040"/>
<evidence type="ECO:0000256" key="5">
    <source>
        <dbReference type="ARBA" id="ARBA00022777"/>
    </source>
</evidence>
<comment type="caution">
    <text evidence="11">The sequence shown here is derived from an EMBL/GenBank/DDBJ whole genome shotgun (WGS) entry which is preliminary data.</text>
</comment>
<evidence type="ECO:0000256" key="6">
    <source>
        <dbReference type="ARBA" id="ARBA00022840"/>
    </source>
</evidence>
<comment type="catalytic activity">
    <reaction evidence="7">
        <text>L-threonyl-[protein] + ATP = O-phospho-L-threonyl-[protein] + ADP + H(+)</text>
        <dbReference type="Rhea" id="RHEA:46608"/>
        <dbReference type="Rhea" id="RHEA-COMP:11060"/>
        <dbReference type="Rhea" id="RHEA-COMP:11605"/>
        <dbReference type="ChEBI" id="CHEBI:15378"/>
        <dbReference type="ChEBI" id="CHEBI:30013"/>
        <dbReference type="ChEBI" id="CHEBI:30616"/>
        <dbReference type="ChEBI" id="CHEBI:61977"/>
        <dbReference type="ChEBI" id="CHEBI:456216"/>
        <dbReference type="EC" id="2.7.11.1"/>
    </reaction>
</comment>
<evidence type="ECO:0000256" key="3">
    <source>
        <dbReference type="ARBA" id="ARBA00022679"/>
    </source>
</evidence>
<evidence type="ECO:0000256" key="1">
    <source>
        <dbReference type="ARBA" id="ARBA00008874"/>
    </source>
</evidence>
<feature type="domain" description="Protein kinase" evidence="10">
    <location>
        <begin position="191"/>
        <end position="561"/>
    </location>
</feature>